<accession>A0ABD6TDC5</accession>
<dbReference type="AlphaFoldDB" id="A0ABD6TDC5"/>
<comment type="caution">
    <text evidence="1">The sequence shown here is derived from an EMBL/GenBank/DDBJ whole genome shotgun (WGS) entry which is preliminary data.</text>
</comment>
<name>A0ABD6TDC5_9BACI</name>
<organism evidence="1 2">
    <name type="scientific">Bacillus pseudomycoides</name>
    <dbReference type="NCBI Taxonomy" id="64104"/>
    <lineage>
        <taxon>Bacteria</taxon>
        <taxon>Bacillati</taxon>
        <taxon>Bacillota</taxon>
        <taxon>Bacilli</taxon>
        <taxon>Bacillales</taxon>
        <taxon>Bacillaceae</taxon>
        <taxon>Bacillus</taxon>
        <taxon>Bacillus cereus group</taxon>
    </lineage>
</organism>
<evidence type="ECO:0000313" key="2">
    <source>
        <dbReference type="Proteomes" id="UP000221918"/>
    </source>
</evidence>
<sequence>MFYSRYKKKVAVPLLFSSEDRMGRLRDTTELLYRCILFVEREELFLLGPKQENPPPQARVEVGGGSSIFVKARINM</sequence>
<gene>
    <name evidence="1" type="ORF">COF81_03835</name>
</gene>
<dbReference type="EMBL" id="NUTL01000020">
    <property type="protein sequence ID" value="PHF03879.1"/>
    <property type="molecule type" value="Genomic_DNA"/>
</dbReference>
<proteinExistence type="predicted"/>
<protein>
    <submittedName>
        <fullName evidence="1">Uncharacterized protein</fullName>
    </submittedName>
</protein>
<reference evidence="1 2" key="1">
    <citation type="submission" date="2017-09" db="EMBL/GenBank/DDBJ databases">
        <title>Large-scale bioinformatics analysis of Bacillus genomes uncovers conserved roles of natural products in bacterial physiology.</title>
        <authorList>
            <consortium name="Agbiome Team Llc"/>
            <person name="Bleich R.M."/>
            <person name="Grubbs K.J."/>
            <person name="Santa Maria K.C."/>
            <person name="Allen S.E."/>
            <person name="Farag S."/>
            <person name="Shank E.A."/>
            <person name="Bowers A."/>
        </authorList>
    </citation>
    <scope>NUCLEOTIDE SEQUENCE [LARGE SCALE GENOMIC DNA]</scope>
    <source>
        <strain evidence="1 2">AFS037265</strain>
    </source>
</reference>
<evidence type="ECO:0000313" key="1">
    <source>
        <dbReference type="EMBL" id="PHF03879.1"/>
    </source>
</evidence>
<dbReference type="Proteomes" id="UP000221918">
    <property type="component" value="Unassembled WGS sequence"/>
</dbReference>